<evidence type="ECO:0000256" key="1">
    <source>
        <dbReference type="ARBA" id="ARBA00022737"/>
    </source>
</evidence>
<organism evidence="7 8">
    <name type="scientific">Scyliorhinus torazame</name>
    <name type="common">Cloudy catshark</name>
    <name type="synonym">Catulus torazame</name>
    <dbReference type="NCBI Taxonomy" id="75743"/>
    <lineage>
        <taxon>Eukaryota</taxon>
        <taxon>Metazoa</taxon>
        <taxon>Chordata</taxon>
        <taxon>Craniata</taxon>
        <taxon>Vertebrata</taxon>
        <taxon>Chondrichthyes</taxon>
        <taxon>Elasmobranchii</taxon>
        <taxon>Galeomorphii</taxon>
        <taxon>Galeoidea</taxon>
        <taxon>Carcharhiniformes</taxon>
        <taxon>Scyliorhinidae</taxon>
        <taxon>Scyliorhinus</taxon>
    </lineage>
</organism>
<dbReference type="InterPro" id="IPR035976">
    <property type="entry name" value="Sushi/SCR/CCP_sf"/>
</dbReference>
<dbReference type="Pfam" id="PF00084">
    <property type="entry name" value="Sushi"/>
    <property type="match status" value="2"/>
</dbReference>
<proteinExistence type="predicted"/>
<dbReference type="AlphaFoldDB" id="A0A401PD80"/>
<dbReference type="PANTHER" id="PTHR45656:SF15">
    <property type="entry name" value="SUSHI DOMAIN-CONTAINING PROTEIN"/>
    <property type="match status" value="1"/>
</dbReference>
<feature type="chain" id="PRO_5019271703" description="Sushi domain-containing protein" evidence="5">
    <location>
        <begin position="17"/>
        <end position="198"/>
    </location>
</feature>
<keyword evidence="4" id="KW-0175">Coiled coil</keyword>
<name>A0A401PD80_SCYTO</name>
<feature type="signal peptide" evidence="5">
    <location>
        <begin position="1"/>
        <end position="16"/>
    </location>
</feature>
<dbReference type="CDD" id="cd00033">
    <property type="entry name" value="CCP"/>
    <property type="match status" value="2"/>
</dbReference>
<dbReference type="Gene3D" id="2.10.70.10">
    <property type="entry name" value="Complement Module, domain 1"/>
    <property type="match status" value="2"/>
</dbReference>
<keyword evidence="2" id="KW-1015">Disulfide bond</keyword>
<evidence type="ECO:0000256" key="5">
    <source>
        <dbReference type="SAM" id="SignalP"/>
    </source>
</evidence>
<dbReference type="EMBL" id="BFAA01001879">
    <property type="protein sequence ID" value="GCB71068.1"/>
    <property type="molecule type" value="Genomic_DNA"/>
</dbReference>
<reference evidence="7 8" key="1">
    <citation type="journal article" date="2018" name="Nat. Ecol. Evol.">
        <title>Shark genomes provide insights into elasmobranch evolution and the origin of vertebrates.</title>
        <authorList>
            <person name="Hara Y"/>
            <person name="Yamaguchi K"/>
            <person name="Onimaru K"/>
            <person name="Kadota M"/>
            <person name="Koyanagi M"/>
            <person name="Keeley SD"/>
            <person name="Tatsumi K"/>
            <person name="Tanaka K"/>
            <person name="Motone F"/>
            <person name="Kageyama Y"/>
            <person name="Nozu R"/>
            <person name="Adachi N"/>
            <person name="Nishimura O"/>
            <person name="Nakagawa R"/>
            <person name="Tanegashima C"/>
            <person name="Kiyatake I"/>
            <person name="Matsumoto R"/>
            <person name="Murakumo K"/>
            <person name="Nishida K"/>
            <person name="Terakita A"/>
            <person name="Kuratani S"/>
            <person name="Sato K"/>
            <person name="Hyodo S Kuraku.S."/>
        </authorList>
    </citation>
    <scope>NUCLEOTIDE SEQUENCE [LARGE SCALE GENOMIC DNA]</scope>
</reference>
<keyword evidence="3" id="KW-0768">Sushi</keyword>
<gene>
    <name evidence="7" type="ORF">scyTo_0005834</name>
</gene>
<feature type="coiled-coil region" evidence="4">
    <location>
        <begin position="163"/>
        <end position="191"/>
    </location>
</feature>
<evidence type="ECO:0000256" key="3">
    <source>
        <dbReference type="PROSITE-ProRule" id="PRU00302"/>
    </source>
</evidence>
<comment type="caution">
    <text evidence="3">Lacks conserved residue(s) required for the propagation of feature annotation.</text>
</comment>
<evidence type="ECO:0000313" key="8">
    <source>
        <dbReference type="Proteomes" id="UP000288216"/>
    </source>
</evidence>
<dbReference type="Proteomes" id="UP000288216">
    <property type="component" value="Unassembled WGS sequence"/>
</dbReference>
<dbReference type="PANTHER" id="PTHR45656">
    <property type="entry name" value="PROTEIN CBR-CLEC-78"/>
    <property type="match status" value="1"/>
</dbReference>
<keyword evidence="5" id="KW-0732">Signal</keyword>
<sequence length="198" mass="22081">MSVRLILALLVVRVTGDCDRPPLLVNGFPGEEFLTSTSFPVAARVVYECYPGYVFQDGGSTITTCMEDSTWTSLQAICEPRNCGHPGEIENGYYQASGTTLGNKAIYHCNEGYRQVGQSYRICTASGWTGQVPTCETEDFSPVNLLKEIIALGHQVLTKEESMIKAKYQLLESEREILRLKENLLEKAEQHVDENNHP</sequence>
<accession>A0A401PD80</accession>
<evidence type="ECO:0000256" key="4">
    <source>
        <dbReference type="SAM" id="Coils"/>
    </source>
</evidence>
<keyword evidence="1" id="KW-0677">Repeat</keyword>
<protein>
    <recommendedName>
        <fullName evidence="6">Sushi domain-containing protein</fullName>
    </recommendedName>
</protein>
<dbReference type="SMART" id="SM00032">
    <property type="entry name" value="CCP"/>
    <property type="match status" value="2"/>
</dbReference>
<dbReference type="SUPFAM" id="SSF57535">
    <property type="entry name" value="Complement control module/SCR domain"/>
    <property type="match status" value="2"/>
</dbReference>
<evidence type="ECO:0000256" key="2">
    <source>
        <dbReference type="ARBA" id="ARBA00023157"/>
    </source>
</evidence>
<dbReference type="OrthoDB" id="6480633at2759"/>
<feature type="domain" description="Sushi" evidence="6">
    <location>
        <begin position="81"/>
        <end position="137"/>
    </location>
</feature>
<evidence type="ECO:0000259" key="6">
    <source>
        <dbReference type="PROSITE" id="PS50923"/>
    </source>
</evidence>
<keyword evidence="8" id="KW-1185">Reference proteome</keyword>
<dbReference type="PROSITE" id="PS50923">
    <property type="entry name" value="SUSHI"/>
    <property type="match status" value="2"/>
</dbReference>
<dbReference type="InterPro" id="IPR051277">
    <property type="entry name" value="SEZ6_CSMD_C4BPB_Regulators"/>
</dbReference>
<dbReference type="OMA" id="ERRCEDQ"/>
<comment type="caution">
    <text evidence="7">The sequence shown here is derived from an EMBL/GenBank/DDBJ whole genome shotgun (WGS) entry which is preliminary data.</text>
</comment>
<evidence type="ECO:0000313" key="7">
    <source>
        <dbReference type="EMBL" id="GCB71068.1"/>
    </source>
</evidence>
<feature type="domain" description="Sushi" evidence="6">
    <location>
        <begin position="16"/>
        <end position="80"/>
    </location>
</feature>
<dbReference type="InterPro" id="IPR000436">
    <property type="entry name" value="Sushi_SCR_CCP_dom"/>
</dbReference>